<dbReference type="Proteomes" id="UP001479436">
    <property type="component" value="Unassembled WGS sequence"/>
</dbReference>
<dbReference type="PANTHER" id="PTHR24291:SF50">
    <property type="entry name" value="BIFUNCTIONAL ALBAFLAVENONE MONOOXYGENASE_TERPENE SYNTHASE"/>
    <property type="match status" value="1"/>
</dbReference>
<keyword evidence="8" id="KW-1133">Transmembrane helix</keyword>
<dbReference type="PANTHER" id="PTHR24291">
    <property type="entry name" value="CYTOCHROME P450 FAMILY 4"/>
    <property type="match status" value="1"/>
</dbReference>
<dbReference type="PRINTS" id="PR00463">
    <property type="entry name" value="EP450I"/>
</dbReference>
<protein>
    <recommendedName>
        <fullName evidence="11">Cytochrome P450</fullName>
    </recommendedName>
</protein>
<evidence type="ECO:0008006" key="11">
    <source>
        <dbReference type="Google" id="ProtNLM"/>
    </source>
</evidence>
<accession>A0ABR2WM15</accession>
<dbReference type="PROSITE" id="PS00086">
    <property type="entry name" value="CYTOCHROME_P450"/>
    <property type="match status" value="1"/>
</dbReference>
<dbReference type="InterPro" id="IPR036396">
    <property type="entry name" value="Cyt_P450_sf"/>
</dbReference>
<dbReference type="EMBL" id="JASJQH010000930">
    <property type="protein sequence ID" value="KAK9762514.1"/>
    <property type="molecule type" value="Genomic_DNA"/>
</dbReference>
<reference evidence="9 10" key="1">
    <citation type="submission" date="2023-04" db="EMBL/GenBank/DDBJ databases">
        <title>Genome of Basidiobolus ranarum AG-B5.</title>
        <authorList>
            <person name="Stajich J.E."/>
            <person name="Carter-House D."/>
            <person name="Gryganskyi A."/>
        </authorList>
    </citation>
    <scope>NUCLEOTIDE SEQUENCE [LARGE SCALE GENOMIC DNA]</scope>
    <source>
        <strain evidence="9 10">AG-B5</strain>
    </source>
</reference>
<evidence type="ECO:0000256" key="1">
    <source>
        <dbReference type="ARBA" id="ARBA00010617"/>
    </source>
</evidence>
<evidence type="ECO:0000256" key="8">
    <source>
        <dbReference type="SAM" id="Phobius"/>
    </source>
</evidence>
<dbReference type="SUPFAM" id="SSF48264">
    <property type="entry name" value="Cytochrome P450"/>
    <property type="match status" value="1"/>
</dbReference>
<feature type="transmembrane region" description="Helical" evidence="8">
    <location>
        <begin position="21"/>
        <end position="43"/>
    </location>
</feature>
<keyword evidence="8" id="KW-0812">Transmembrane</keyword>
<dbReference type="PRINTS" id="PR00385">
    <property type="entry name" value="P450"/>
</dbReference>
<keyword evidence="8" id="KW-0472">Membrane</keyword>
<evidence type="ECO:0000313" key="9">
    <source>
        <dbReference type="EMBL" id="KAK9762514.1"/>
    </source>
</evidence>
<dbReference type="Gene3D" id="1.10.630.10">
    <property type="entry name" value="Cytochrome P450"/>
    <property type="match status" value="1"/>
</dbReference>
<keyword evidence="6 7" id="KW-0503">Monooxygenase</keyword>
<evidence type="ECO:0000256" key="2">
    <source>
        <dbReference type="ARBA" id="ARBA00022617"/>
    </source>
</evidence>
<keyword evidence="3 7" id="KW-0479">Metal-binding</keyword>
<evidence type="ECO:0000256" key="5">
    <source>
        <dbReference type="ARBA" id="ARBA00023004"/>
    </source>
</evidence>
<keyword evidence="5 7" id="KW-0408">Iron</keyword>
<dbReference type="InterPro" id="IPR017972">
    <property type="entry name" value="Cyt_P450_CS"/>
</dbReference>
<dbReference type="InterPro" id="IPR002401">
    <property type="entry name" value="Cyt_P450_E_grp-I"/>
</dbReference>
<evidence type="ECO:0000313" key="10">
    <source>
        <dbReference type="Proteomes" id="UP001479436"/>
    </source>
</evidence>
<evidence type="ECO:0000256" key="4">
    <source>
        <dbReference type="ARBA" id="ARBA00023002"/>
    </source>
</evidence>
<evidence type="ECO:0000256" key="6">
    <source>
        <dbReference type="ARBA" id="ARBA00023033"/>
    </source>
</evidence>
<name>A0ABR2WM15_9FUNG</name>
<dbReference type="InterPro" id="IPR050196">
    <property type="entry name" value="Cytochrome_P450_Monoox"/>
</dbReference>
<comment type="caution">
    <text evidence="9">The sequence shown here is derived from an EMBL/GenBank/DDBJ whole genome shotgun (WGS) entry which is preliminary data.</text>
</comment>
<comment type="similarity">
    <text evidence="1 7">Belongs to the cytochrome P450 family.</text>
</comment>
<organism evidence="9 10">
    <name type="scientific">Basidiobolus ranarum</name>
    <dbReference type="NCBI Taxonomy" id="34480"/>
    <lineage>
        <taxon>Eukaryota</taxon>
        <taxon>Fungi</taxon>
        <taxon>Fungi incertae sedis</taxon>
        <taxon>Zoopagomycota</taxon>
        <taxon>Entomophthoromycotina</taxon>
        <taxon>Basidiobolomycetes</taxon>
        <taxon>Basidiobolales</taxon>
        <taxon>Basidiobolaceae</taxon>
        <taxon>Basidiobolus</taxon>
    </lineage>
</organism>
<proteinExistence type="inferred from homology"/>
<evidence type="ECO:0000256" key="7">
    <source>
        <dbReference type="RuleBase" id="RU000461"/>
    </source>
</evidence>
<keyword evidence="10" id="KW-1185">Reference proteome</keyword>
<evidence type="ECO:0000256" key="3">
    <source>
        <dbReference type="ARBA" id="ARBA00022723"/>
    </source>
</evidence>
<dbReference type="Pfam" id="PF00067">
    <property type="entry name" value="p450"/>
    <property type="match status" value="1"/>
</dbReference>
<keyword evidence="4 7" id="KW-0560">Oxidoreductase</keyword>
<keyword evidence="2 7" id="KW-0349">Heme</keyword>
<gene>
    <name evidence="9" type="ORF">K7432_011677</name>
</gene>
<dbReference type="InterPro" id="IPR001128">
    <property type="entry name" value="Cyt_P450"/>
</dbReference>
<sequence>MSLLILQLQNNSIHSSLASTTMTLLTISLCVFAPIVAISWYLYDKVKCPKALQNIPEVSLWKSIWAYINFLDASECFDKLVLPVITEKGVARQFVFGKWIVMVSNPEYAKFMLMKSDIFPKIILSREQPNTLQAKLLSVNIATVNGEEWRKHRRVANPAFHRTWTTSIFGELVFKLISEIDRSSTHVPVKELMQRMTLDALGKVIFDYDFNSIENQGGEMVRLYNTILTGISSSLYTVFPFLENAPLVGRRGYQTELNKFNEFIMGIINSKLEKIRDGKPVDTQSADLVTLMIQAGESEKERLTPEEIRNDVIIFFIAGHDTTANALSTAIYYLGLYPEYQQKAREEANRVLGDEAKNVCPTFEQQQNSLIFITAVIKESMRLNPSAAQIIPRRTTEPVQFGEFTLPIGTPTNIHIYAMHHNPNLWENPYRFMPERFLDETVNHDLFSWMPFGGGSRRCIGMNFSLIEQRIVLSMLVRKFSWMLPMNSVHFERLKTRPGLGLMETRNLTMNFKALY</sequence>